<sequence length="143" mass="16648">MRKWIVFRAEKRQPGWQDRKYSHTGSLTKTLAEHYDCSDRPLPEPGYRPPEFIRVDQFADPQYPEAKTHYRLSDWEVTDVETYTPDIPVGMGFDMIVICYCKYAPINAPLQPMPERQVSVDSFGGDQEAYSRWLSEAKEPAQV</sequence>
<keyword evidence="1" id="KW-0614">Plasmid</keyword>
<protein>
    <submittedName>
        <fullName evidence="1">Uncharacterized protein</fullName>
    </submittedName>
</protein>
<accession>K9ZSR7</accession>
<dbReference type="KEGG" id="acy:Anacy_6151"/>
<proteinExistence type="predicted"/>
<dbReference type="RefSeq" id="WP_015338137.1">
    <property type="nucleotide sequence ID" value="NC_020056.1"/>
</dbReference>
<evidence type="ECO:0000313" key="2">
    <source>
        <dbReference type="Proteomes" id="UP000010474"/>
    </source>
</evidence>
<dbReference type="EMBL" id="CP003664">
    <property type="protein sequence ID" value="AFZ61420.1"/>
    <property type="molecule type" value="Genomic_DNA"/>
</dbReference>
<evidence type="ECO:0000313" key="1">
    <source>
        <dbReference type="EMBL" id="AFZ61420.1"/>
    </source>
</evidence>
<name>K9ZSR7_ANACC</name>
<dbReference type="HOGENOM" id="CLU_151121_0_0_3"/>
<gene>
    <name evidence="1" type="ordered locus">Anacy_6151</name>
</gene>
<dbReference type="AlphaFoldDB" id="K9ZSR7"/>
<dbReference type="Proteomes" id="UP000010474">
    <property type="component" value="Plasmid pANACY.05"/>
</dbReference>
<organism evidence="1 2">
    <name type="scientific">Anabaena cylindrica (strain ATCC 27899 / PCC 7122)</name>
    <dbReference type="NCBI Taxonomy" id="272123"/>
    <lineage>
        <taxon>Bacteria</taxon>
        <taxon>Bacillati</taxon>
        <taxon>Cyanobacteriota</taxon>
        <taxon>Cyanophyceae</taxon>
        <taxon>Nostocales</taxon>
        <taxon>Nostocaceae</taxon>
        <taxon>Anabaena</taxon>
    </lineage>
</organism>
<dbReference type="PATRIC" id="fig|272123.3.peg.6689"/>
<keyword evidence="2" id="KW-1185">Reference proteome</keyword>
<reference evidence="2" key="1">
    <citation type="journal article" date="2013" name="Proc. Natl. Acad. Sci. U.S.A.">
        <title>Improving the coverage of the cyanobacterial phylum using diversity-driven genome sequencing.</title>
        <authorList>
            <person name="Shih P.M."/>
            <person name="Wu D."/>
            <person name="Latifi A."/>
            <person name="Axen S.D."/>
            <person name="Fewer D.P."/>
            <person name="Talla E."/>
            <person name="Calteau A."/>
            <person name="Cai F."/>
            <person name="Tandeau de Marsac N."/>
            <person name="Rippka R."/>
            <person name="Herdman M."/>
            <person name="Sivonen K."/>
            <person name="Coursin T."/>
            <person name="Laurent T."/>
            <person name="Goodwin L."/>
            <person name="Nolan M."/>
            <person name="Davenport K.W."/>
            <person name="Han C.S."/>
            <person name="Rubin E.M."/>
            <person name="Eisen J.A."/>
            <person name="Woyke T."/>
            <person name="Gugger M."/>
            <person name="Kerfeld C.A."/>
        </authorList>
    </citation>
    <scope>NUCLEOTIDE SEQUENCE [LARGE SCALE GENOMIC DNA]</scope>
    <source>
        <strain evidence="2">ATCC 27899 / PCC 7122</strain>
    </source>
</reference>
<geneLocation type="plasmid" evidence="1 2">
    <name>pANACY.05</name>
</geneLocation>